<dbReference type="Proteomes" id="UP000029867">
    <property type="component" value="Unassembled WGS sequence"/>
</dbReference>
<dbReference type="HOGENOM" id="CLU_058336_1_1_1"/>
<keyword evidence="6" id="KW-1185">Reference proteome</keyword>
<dbReference type="STRING" id="4909.A0A099P8K3"/>
<dbReference type="Proteomes" id="UP000249293">
    <property type="component" value="Chromosome 3"/>
</dbReference>
<evidence type="ECO:0000313" key="2">
    <source>
        <dbReference type="EMBL" id="KGK40564.1"/>
    </source>
</evidence>
<dbReference type="GO" id="GO:0014074">
    <property type="term" value="P:response to purine-containing compound"/>
    <property type="evidence" value="ECO:0007669"/>
    <property type="project" value="EnsemblFungi"/>
</dbReference>
<dbReference type="PANTHER" id="PTHR31223">
    <property type="entry name" value="LOG FAMILY PROTEIN YJL055W"/>
    <property type="match status" value="1"/>
</dbReference>
<dbReference type="PANTHER" id="PTHR31223:SF70">
    <property type="entry name" value="LOG FAMILY PROTEIN YJL055W"/>
    <property type="match status" value="1"/>
</dbReference>
<reference evidence="2" key="2">
    <citation type="submission" date="2014-08" db="EMBL/GenBank/DDBJ databases">
        <title>Exploiting Issatchenkia orientalis SD108 for Succinic Acid Production.</title>
        <authorList>
            <person name="Xiao H."/>
            <person name="Shao Z."/>
            <person name="Jiang Y."/>
            <person name="Dole S."/>
            <person name="Zhao H."/>
        </authorList>
    </citation>
    <scope>NUCLEOTIDE SEQUENCE [LARGE SCALE GENOMIC DNA]</scope>
    <source>
        <strain evidence="2">SD108</strain>
    </source>
</reference>
<dbReference type="EMBL" id="JQFK01000002">
    <property type="protein sequence ID" value="KGK40564.1"/>
    <property type="molecule type" value="Genomic_DNA"/>
</dbReference>
<dbReference type="NCBIfam" id="TIGR00730">
    <property type="entry name" value="Rossman fold protein, TIGR00730 family"/>
    <property type="match status" value="1"/>
</dbReference>
<gene>
    <name evidence="1" type="ORF">C5L36_0C02490</name>
    <name evidence="3" type="ORF">CAS74_000255</name>
    <name evidence="2" type="ORF">JL09_g463</name>
</gene>
<evidence type="ECO:0000313" key="6">
    <source>
        <dbReference type="Proteomes" id="UP000249293"/>
    </source>
</evidence>
<dbReference type="Gene3D" id="3.40.50.450">
    <property type="match status" value="1"/>
</dbReference>
<dbReference type="Proteomes" id="UP000195871">
    <property type="component" value="Unassembled WGS sequence"/>
</dbReference>
<reference evidence="1 6" key="4">
    <citation type="submission" date="2018-06" db="EMBL/GenBank/DDBJ databases">
        <title>Population genomics shows no distinction between pathogenic Candida krusei and environmental Pichia kudriavzevii: One species, four names.</title>
        <authorList>
            <person name="Douglass A.P."/>
            <person name="Offei B."/>
            <person name="Braun-Galleani S."/>
            <person name="Coughlan A.Y."/>
            <person name="Martos A."/>
            <person name="Ortiz-Merino R.A."/>
            <person name="Byrne K.P."/>
            <person name="Wolfe K.H."/>
        </authorList>
    </citation>
    <scope>NUCLEOTIDE SEQUENCE [LARGE SCALE GENOMIC DNA]</scope>
    <source>
        <strain evidence="1 6">CBS573</strain>
    </source>
</reference>
<proteinExistence type="predicted"/>
<evidence type="ECO:0000313" key="1">
    <source>
        <dbReference type="EMBL" id="AWU76305.1"/>
    </source>
</evidence>
<sequence length="228" mass="24863">MTTETTIPVPSKTICVFCGSSFGNSSEFASEAANLGKLMAEKNYGLVYGGGTTGLMGEIAKAVSSNGAYVHGVIPDALVAKERVSSEEIEKINEEIKNSVDNHKGETPLDDAYGKTTIVPDMHTRKRLMGQEADAFVAMPGGFGTLEELFEITTWSQLGIHKKPIILFNLNGFYDELIRFIDNCIKSGFISANNGKILQIATTPDEVIEKLDNYVVPEGRFTLSWNNQ</sequence>
<dbReference type="OrthoDB" id="414463at2759"/>
<accession>A0A099P8K3</accession>
<reference evidence="4" key="1">
    <citation type="journal article" date="2014" name="Microb. Cell Fact.">
        <title>Exploiting Issatchenkia orientalis SD108 for succinic acid production.</title>
        <authorList>
            <person name="Xiao H."/>
            <person name="Shao Z."/>
            <person name="Jiang Y."/>
            <person name="Dole S."/>
            <person name="Zhao H."/>
        </authorList>
    </citation>
    <scope>NUCLEOTIDE SEQUENCE [LARGE SCALE GENOMIC DNA]</scope>
    <source>
        <strain evidence="4">SD108</strain>
    </source>
</reference>
<name>A0A099P8K3_PICKU</name>
<dbReference type="GO" id="GO:0005829">
    <property type="term" value="C:cytosol"/>
    <property type="evidence" value="ECO:0007669"/>
    <property type="project" value="TreeGrafter"/>
</dbReference>
<dbReference type="Pfam" id="PF03641">
    <property type="entry name" value="Lysine_decarbox"/>
    <property type="match status" value="1"/>
</dbReference>
<dbReference type="SUPFAM" id="SSF102405">
    <property type="entry name" value="MCP/YpsA-like"/>
    <property type="match status" value="1"/>
</dbReference>
<dbReference type="GeneID" id="40384100"/>
<organism evidence="2 4">
    <name type="scientific">Pichia kudriavzevii</name>
    <name type="common">Yeast</name>
    <name type="synonym">Issatchenkia orientalis</name>
    <dbReference type="NCBI Taxonomy" id="4909"/>
    <lineage>
        <taxon>Eukaryota</taxon>
        <taxon>Fungi</taxon>
        <taxon>Dikarya</taxon>
        <taxon>Ascomycota</taxon>
        <taxon>Saccharomycotina</taxon>
        <taxon>Pichiomycetes</taxon>
        <taxon>Pichiales</taxon>
        <taxon>Pichiaceae</taxon>
        <taxon>Pichia</taxon>
    </lineage>
</organism>
<dbReference type="GO" id="GO:0016799">
    <property type="term" value="F:hydrolase activity, hydrolyzing N-glycosyl compounds"/>
    <property type="evidence" value="ECO:0007669"/>
    <property type="project" value="TreeGrafter"/>
</dbReference>
<evidence type="ECO:0000313" key="4">
    <source>
        <dbReference type="Proteomes" id="UP000029867"/>
    </source>
</evidence>
<evidence type="ECO:0000313" key="5">
    <source>
        <dbReference type="Proteomes" id="UP000195871"/>
    </source>
</evidence>
<dbReference type="InterPro" id="IPR005269">
    <property type="entry name" value="LOG"/>
</dbReference>
<dbReference type="RefSeq" id="XP_029321782.1">
    <property type="nucleotide sequence ID" value="XM_029465922.1"/>
</dbReference>
<dbReference type="InterPro" id="IPR031100">
    <property type="entry name" value="LOG_fam"/>
</dbReference>
<dbReference type="eggNOG" id="ENOG502QSR9">
    <property type="taxonomic scope" value="Eukaryota"/>
</dbReference>
<dbReference type="AlphaFoldDB" id="A0A099P8K3"/>
<evidence type="ECO:0008006" key="7">
    <source>
        <dbReference type="Google" id="ProtNLM"/>
    </source>
</evidence>
<protein>
    <recommendedName>
        <fullName evidence="7">LOG family protein YJL055W</fullName>
    </recommendedName>
</protein>
<dbReference type="EMBL" id="NHMM01000001">
    <property type="protein sequence ID" value="OUT23881.1"/>
    <property type="molecule type" value="Genomic_DNA"/>
</dbReference>
<dbReference type="VEuPathDB" id="FungiDB:C5L36_0C02490"/>
<dbReference type="KEGG" id="pkz:C5L36_0C02490"/>
<dbReference type="GO" id="GO:0009691">
    <property type="term" value="P:cytokinin biosynthetic process"/>
    <property type="evidence" value="ECO:0007669"/>
    <property type="project" value="InterPro"/>
</dbReference>
<reference evidence="3 5" key="3">
    <citation type="submission" date="2017-05" db="EMBL/GenBank/DDBJ databases">
        <title>The Genome Sequence of Candida krusei Ckrusei653.</title>
        <authorList>
            <person name="Cuomo C."/>
            <person name="Forche A."/>
            <person name="Young S."/>
            <person name="Abouelleil A."/>
            <person name="Cao P."/>
            <person name="Chapman S."/>
            <person name="Cusick C."/>
            <person name="Shea T."/>
            <person name="Nusbaum C."/>
            <person name="Birren B."/>
        </authorList>
    </citation>
    <scope>NUCLEOTIDE SEQUENCE [LARGE SCALE GENOMIC DNA]</scope>
    <source>
        <strain evidence="3 5">Ckrusei653</strain>
    </source>
</reference>
<dbReference type="FunFam" id="3.40.50.450:FF:000018">
    <property type="entry name" value="Lysine decarboxylase-like protein"/>
    <property type="match status" value="1"/>
</dbReference>
<evidence type="ECO:0000313" key="3">
    <source>
        <dbReference type="EMBL" id="OUT23881.1"/>
    </source>
</evidence>
<dbReference type="EMBL" id="CP028775">
    <property type="protein sequence ID" value="AWU76305.1"/>
    <property type="molecule type" value="Genomic_DNA"/>
</dbReference>